<keyword evidence="3" id="KW-0186">Copper</keyword>
<keyword evidence="8" id="KW-1185">Reference proteome</keyword>
<dbReference type="GO" id="GO:0016491">
    <property type="term" value="F:oxidoreductase activity"/>
    <property type="evidence" value="ECO:0007669"/>
    <property type="project" value="UniProtKB-KW"/>
</dbReference>
<evidence type="ECO:0000256" key="3">
    <source>
        <dbReference type="ARBA" id="ARBA00023008"/>
    </source>
</evidence>
<evidence type="ECO:0000256" key="2">
    <source>
        <dbReference type="ARBA" id="ARBA00023002"/>
    </source>
</evidence>
<dbReference type="Proteomes" id="UP000004080">
    <property type="component" value="Unassembled WGS sequence"/>
</dbReference>
<dbReference type="PROSITE" id="PS00080">
    <property type="entry name" value="MULTICOPPER_OXIDASE2"/>
    <property type="match status" value="1"/>
</dbReference>
<dbReference type="InterPro" id="IPR045087">
    <property type="entry name" value="Cu-oxidase_fam"/>
</dbReference>
<dbReference type="InterPro" id="IPR002355">
    <property type="entry name" value="Cu_oxidase_Cu_BS"/>
</dbReference>
<evidence type="ECO:0000256" key="1">
    <source>
        <dbReference type="ARBA" id="ARBA00022723"/>
    </source>
</evidence>
<dbReference type="InterPro" id="IPR011706">
    <property type="entry name" value="Cu-oxidase_C"/>
</dbReference>
<accession>I8AFY8</accession>
<evidence type="ECO:0000259" key="6">
    <source>
        <dbReference type="Pfam" id="PF07732"/>
    </source>
</evidence>
<feature type="domain" description="Plastocyanin-like" evidence="6">
    <location>
        <begin position="50"/>
        <end position="164"/>
    </location>
</feature>
<dbReference type="Pfam" id="PF07732">
    <property type="entry name" value="Cu-oxidase_3"/>
    <property type="match status" value="1"/>
</dbReference>
<feature type="domain" description="Plastocyanin-like" evidence="4">
    <location>
        <begin position="196"/>
        <end position="287"/>
    </location>
</feature>
<dbReference type="InterPro" id="IPR001117">
    <property type="entry name" value="Cu-oxidase_2nd"/>
</dbReference>
<evidence type="ECO:0000313" key="7">
    <source>
        <dbReference type="EMBL" id="EIT84304.1"/>
    </source>
</evidence>
<dbReference type="CDD" id="cd13860">
    <property type="entry name" value="CuRO_1_2dMco_1"/>
    <property type="match status" value="1"/>
</dbReference>
<dbReference type="PROSITE" id="PS51257">
    <property type="entry name" value="PROKAR_LIPOPROTEIN"/>
    <property type="match status" value="1"/>
</dbReference>
<organism evidence="7 8">
    <name type="scientific">Fictibacillus macauensis ZFHKF-1</name>
    <dbReference type="NCBI Taxonomy" id="1196324"/>
    <lineage>
        <taxon>Bacteria</taxon>
        <taxon>Bacillati</taxon>
        <taxon>Bacillota</taxon>
        <taxon>Bacilli</taxon>
        <taxon>Bacillales</taxon>
        <taxon>Fictibacillaceae</taxon>
        <taxon>Fictibacillus</taxon>
    </lineage>
</organism>
<dbReference type="InterPro" id="IPR008972">
    <property type="entry name" value="Cupredoxin"/>
</dbReference>
<dbReference type="PROSITE" id="PS00079">
    <property type="entry name" value="MULTICOPPER_OXIDASE1"/>
    <property type="match status" value="1"/>
</dbReference>
<proteinExistence type="predicted"/>
<keyword evidence="2" id="KW-0560">Oxidoreductase</keyword>
<dbReference type="RefSeq" id="WP_007203272.1">
    <property type="nucleotide sequence ID" value="NZ_AKKV01000036.1"/>
</dbReference>
<gene>
    <name evidence="7" type="ORF">A374_15998</name>
</gene>
<dbReference type="GO" id="GO:0005507">
    <property type="term" value="F:copper ion binding"/>
    <property type="evidence" value="ECO:0007669"/>
    <property type="project" value="InterPro"/>
</dbReference>
<dbReference type="CDD" id="cd04202">
    <property type="entry name" value="CuRO_D2_2dMcoN_like"/>
    <property type="match status" value="1"/>
</dbReference>
<dbReference type="eggNOG" id="COG2132">
    <property type="taxonomic scope" value="Bacteria"/>
</dbReference>
<dbReference type="Pfam" id="PF07731">
    <property type="entry name" value="Cu-oxidase_2"/>
    <property type="match status" value="1"/>
</dbReference>
<dbReference type="Pfam" id="PF00394">
    <property type="entry name" value="Cu-oxidase"/>
    <property type="match status" value="1"/>
</dbReference>
<dbReference type="SUPFAM" id="SSF49503">
    <property type="entry name" value="Cupredoxins"/>
    <property type="match status" value="3"/>
</dbReference>
<feature type="domain" description="Plastocyanin-like" evidence="5">
    <location>
        <begin position="347"/>
        <end position="456"/>
    </location>
</feature>
<dbReference type="InterPro" id="IPR011707">
    <property type="entry name" value="Cu-oxidase-like_N"/>
</dbReference>
<protein>
    <submittedName>
        <fullName evidence="7">Multicopper oxidase type 3</fullName>
    </submittedName>
</protein>
<evidence type="ECO:0000259" key="5">
    <source>
        <dbReference type="Pfam" id="PF07731"/>
    </source>
</evidence>
<dbReference type="OrthoDB" id="9757546at2"/>
<dbReference type="PANTHER" id="PTHR11709:SF394">
    <property type="entry name" value="FI03373P-RELATED"/>
    <property type="match status" value="1"/>
</dbReference>
<dbReference type="Gene3D" id="2.60.40.420">
    <property type="entry name" value="Cupredoxins - blue copper proteins"/>
    <property type="match status" value="2"/>
</dbReference>
<name>I8AFY8_9BACL</name>
<dbReference type="EMBL" id="AKKV01000036">
    <property type="protein sequence ID" value="EIT84304.1"/>
    <property type="molecule type" value="Genomic_DNA"/>
</dbReference>
<sequence length="475" mass="53054">MKKQWSFLLLLIGVVVLITACSQKEAPRSVKVKKESFQGLKVNRFTLVAQEKMWQLSKNKQVRAWTYGGTVPGTAISVKQGEVVSVKLVNQLKQPISIHWHGVPLPNTEDGIPGQTQDAVAPNETYTYQFIAKDAGTYWYHSHQDSVNQVDKGLYGTFVVTPKKEEKPKMDVTYVLDEWQSGKQSMTSMSGMTHDMSSYNLFTVNGKTAELRSPLRLKKGDEVRMRFINAGYMVHTLHVPTNFKVVALDGQTVKNPRTYYNQTFAIAPGERYDLLFIFTGKGFTIDSHDASQAAKQMNIAVKGENKSVNHPAPAGHVTLSSVSASETASQNIRYDRNITMKLGTAMKKEQMVYTINGKTAPSIPPINVTKGEKVKVTFSNETGSMAATHPMHLHGHFFQVLTRNGKKVQGNLMKDTLNVQPGETYEVVFAANNPGNWMFHCHDLHHASAGMMTKITYNHFQPFYKDSGKVKNSSE</sequence>
<dbReference type="PANTHER" id="PTHR11709">
    <property type="entry name" value="MULTI-COPPER OXIDASE"/>
    <property type="match status" value="1"/>
</dbReference>
<keyword evidence="1" id="KW-0479">Metal-binding</keyword>
<comment type="caution">
    <text evidence="7">The sequence shown here is derived from an EMBL/GenBank/DDBJ whole genome shotgun (WGS) entry which is preliminary data.</text>
</comment>
<dbReference type="PATRIC" id="fig|1196324.3.peg.3272"/>
<reference evidence="7 8" key="1">
    <citation type="journal article" date="2012" name="J. Bacteriol.">
        <title>Genome of Bacillus macauensis ZFHKF-1, a Long-Chain-Forming Bacterium.</title>
        <authorList>
            <person name="Cai L."/>
            <person name="Zhang T."/>
        </authorList>
    </citation>
    <scope>NUCLEOTIDE SEQUENCE [LARGE SCALE GENOMIC DNA]</scope>
    <source>
        <strain evidence="7 8">ZFHKF-1</strain>
    </source>
</reference>
<dbReference type="AlphaFoldDB" id="I8AFY8"/>
<evidence type="ECO:0000259" key="4">
    <source>
        <dbReference type="Pfam" id="PF00394"/>
    </source>
</evidence>
<dbReference type="STRING" id="1196324.A374_15998"/>
<dbReference type="InterPro" id="IPR033138">
    <property type="entry name" value="Cu_oxidase_CS"/>
</dbReference>
<evidence type="ECO:0000313" key="8">
    <source>
        <dbReference type="Proteomes" id="UP000004080"/>
    </source>
</evidence>